<dbReference type="SMART" id="SM00409">
    <property type="entry name" value="IG"/>
    <property type="match status" value="2"/>
</dbReference>
<keyword evidence="8" id="KW-0812">Transmembrane</keyword>
<dbReference type="SMART" id="SM00406">
    <property type="entry name" value="IGv"/>
    <property type="match status" value="2"/>
</dbReference>
<dbReference type="InterPro" id="IPR003599">
    <property type="entry name" value="Ig_sub"/>
</dbReference>
<comment type="subcellular location">
    <subcellularLocation>
        <location evidence="1">Cell membrane</location>
    </subcellularLocation>
</comment>
<evidence type="ECO:0000256" key="5">
    <source>
        <dbReference type="ARBA" id="ARBA00023136"/>
    </source>
</evidence>
<sequence>MKPLWIFLVLLSEICQVPAVHKISGITQDTGVITANVGEKVIVKCFCRDNSVTFLSWYQQSLGGKPLIISTRMKQTNATIFPAYQERFQVLADHDKGLNHLIIKDLRLTDSATYYCGVLEFNAIEFGKGAFLHVKAAQSNIHAAVHQPALEPLRPGDSVNLSCTVYARACAEEQSLYWFRHGAGEPAVMYRSAGQCKSILEESDVKNCTLNLALKSVSSLDAGMYYCALASCGEIVFGNGSRVEILGDSSKVPLLLVYCLGVALAVSIIVLLVLAFIIYKLKKKLCSVCKGTVSHLACSAASEVVSQDADLLNYAALSLNRTSERHRPVDNLETYCVYSRVKSRKEFNHFNE</sequence>
<dbReference type="Gene3D" id="2.60.40.10">
    <property type="entry name" value="Immunoglobulins"/>
    <property type="match status" value="2"/>
</dbReference>
<dbReference type="InterPro" id="IPR013106">
    <property type="entry name" value="Ig_V-set"/>
</dbReference>
<dbReference type="InterPro" id="IPR007110">
    <property type="entry name" value="Ig-like_dom"/>
</dbReference>
<dbReference type="GO" id="GO:0005886">
    <property type="term" value="C:plasma membrane"/>
    <property type="evidence" value="ECO:0007669"/>
    <property type="project" value="UniProtKB-SubCell"/>
</dbReference>
<feature type="chain" id="PRO_5026682666" evidence="9">
    <location>
        <begin position="20"/>
        <end position="352"/>
    </location>
</feature>
<dbReference type="InParanoid" id="A0A6J2RMX8"/>
<feature type="signal peptide" evidence="9">
    <location>
        <begin position="1"/>
        <end position="19"/>
    </location>
</feature>
<evidence type="ECO:0000256" key="4">
    <source>
        <dbReference type="ARBA" id="ARBA00022859"/>
    </source>
</evidence>
<evidence type="ECO:0000256" key="1">
    <source>
        <dbReference type="ARBA" id="ARBA00004236"/>
    </source>
</evidence>
<keyword evidence="8" id="KW-1133">Transmembrane helix</keyword>
<keyword evidence="6" id="KW-1015">Disulfide bond</keyword>
<dbReference type="Pfam" id="PF07686">
    <property type="entry name" value="V-set"/>
    <property type="match status" value="1"/>
</dbReference>
<gene>
    <name evidence="12" type="primary">LOC115023766</name>
</gene>
<dbReference type="AlphaFoldDB" id="A0A6J2RMX8"/>
<evidence type="ECO:0000259" key="10">
    <source>
        <dbReference type="PROSITE" id="PS50835"/>
    </source>
</evidence>
<feature type="domain" description="Ig-like" evidence="10">
    <location>
        <begin position="156"/>
        <end position="227"/>
    </location>
</feature>
<protein>
    <submittedName>
        <fullName evidence="12">Uncharacterized protein LOC115023766</fullName>
    </submittedName>
</protein>
<dbReference type="PANTHER" id="PTHR19433:SF127">
    <property type="entry name" value="NITR9"/>
    <property type="match status" value="1"/>
</dbReference>
<dbReference type="InterPro" id="IPR036179">
    <property type="entry name" value="Ig-like_dom_sf"/>
</dbReference>
<feature type="transmembrane region" description="Helical" evidence="8">
    <location>
        <begin position="255"/>
        <end position="279"/>
    </location>
</feature>
<keyword evidence="5 8" id="KW-0472">Membrane</keyword>
<keyword evidence="2" id="KW-1003">Cell membrane</keyword>
<name>A0A6J2RMX8_COTGO</name>
<reference evidence="12" key="1">
    <citation type="submission" date="2025-08" db="UniProtKB">
        <authorList>
            <consortium name="RefSeq"/>
        </authorList>
    </citation>
    <scope>IDENTIFICATION</scope>
</reference>
<evidence type="ECO:0000256" key="7">
    <source>
        <dbReference type="ARBA" id="ARBA00023180"/>
    </source>
</evidence>
<evidence type="ECO:0000256" key="6">
    <source>
        <dbReference type="ARBA" id="ARBA00023157"/>
    </source>
</evidence>
<feature type="domain" description="Ig-like" evidence="10">
    <location>
        <begin position="18"/>
        <end position="118"/>
    </location>
</feature>
<dbReference type="RefSeq" id="XP_029310857.1">
    <property type="nucleotide sequence ID" value="XM_029454997.1"/>
</dbReference>
<keyword evidence="4" id="KW-0391">Immunity</keyword>
<dbReference type="KEGG" id="cgob:115023766"/>
<dbReference type="GO" id="GO:0002376">
    <property type="term" value="P:immune system process"/>
    <property type="evidence" value="ECO:0007669"/>
    <property type="project" value="UniProtKB-KW"/>
</dbReference>
<dbReference type="InterPro" id="IPR052051">
    <property type="entry name" value="TCR_complex_component"/>
</dbReference>
<dbReference type="InterPro" id="IPR013783">
    <property type="entry name" value="Ig-like_fold"/>
</dbReference>
<dbReference type="PROSITE" id="PS50835">
    <property type="entry name" value="IG_LIKE"/>
    <property type="match status" value="2"/>
</dbReference>
<evidence type="ECO:0000256" key="2">
    <source>
        <dbReference type="ARBA" id="ARBA00022475"/>
    </source>
</evidence>
<keyword evidence="3 9" id="KW-0732">Signal</keyword>
<dbReference type="OrthoDB" id="6370831at2759"/>
<dbReference type="Proteomes" id="UP000504630">
    <property type="component" value="Chromosome 18"/>
</dbReference>
<keyword evidence="7" id="KW-0325">Glycoprotein</keyword>
<dbReference type="PANTHER" id="PTHR19433">
    <property type="entry name" value="T-CELL RECEPTOR ALPHA CHAIN V REGION-RELATED"/>
    <property type="match status" value="1"/>
</dbReference>
<proteinExistence type="predicted"/>
<evidence type="ECO:0000313" key="11">
    <source>
        <dbReference type="Proteomes" id="UP000504630"/>
    </source>
</evidence>
<evidence type="ECO:0000313" key="12">
    <source>
        <dbReference type="RefSeq" id="XP_029310857.1"/>
    </source>
</evidence>
<keyword evidence="11" id="KW-1185">Reference proteome</keyword>
<evidence type="ECO:0000256" key="9">
    <source>
        <dbReference type="SAM" id="SignalP"/>
    </source>
</evidence>
<dbReference type="SUPFAM" id="SSF48726">
    <property type="entry name" value="Immunoglobulin"/>
    <property type="match status" value="2"/>
</dbReference>
<evidence type="ECO:0000256" key="8">
    <source>
        <dbReference type="SAM" id="Phobius"/>
    </source>
</evidence>
<accession>A0A6J2RMX8</accession>
<dbReference type="GO" id="GO:0009617">
    <property type="term" value="P:response to bacterium"/>
    <property type="evidence" value="ECO:0007669"/>
    <property type="project" value="TreeGrafter"/>
</dbReference>
<dbReference type="GeneID" id="115023766"/>
<evidence type="ECO:0000256" key="3">
    <source>
        <dbReference type="ARBA" id="ARBA00022729"/>
    </source>
</evidence>
<organism evidence="11 12">
    <name type="scientific">Cottoperca gobio</name>
    <name type="common">Frogmouth</name>
    <name type="synonym">Aphritis gobio</name>
    <dbReference type="NCBI Taxonomy" id="56716"/>
    <lineage>
        <taxon>Eukaryota</taxon>
        <taxon>Metazoa</taxon>
        <taxon>Chordata</taxon>
        <taxon>Craniata</taxon>
        <taxon>Vertebrata</taxon>
        <taxon>Euteleostomi</taxon>
        <taxon>Actinopterygii</taxon>
        <taxon>Neopterygii</taxon>
        <taxon>Teleostei</taxon>
        <taxon>Neoteleostei</taxon>
        <taxon>Acanthomorphata</taxon>
        <taxon>Eupercaria</taxon>
        <taxon>Perciformes</taxon>
        <taxon>Notothenioidei</taxon>
        <taxon>Bovichtidae</taxon>
        <taxon>Cottoperca</taxon>
    </lineage>
</organism>